<dbReference type="PANTHER" id="PTHR43583">
    <property type="entry name" value="2-IMINOACETATE SYNTHASE"/>
    <property type="match status" value="1"/>
</dbReference>
<dbReference type="EC" id="4.1.99.19" evidence="8"/>
<dbReference type="OrthoDB" id="9801120at2"/>
<dbReference type="STRING" id="1307763.L21SP4_01856"/>
<evidence type="ECO:0000313" key="8">
    <source>
        <dbReference type="EMBL" id="AKJ65093.1"/>
    </source>
</evidence>
<dbReference type="KEGG" id="vbl:L21SP4_01856"/>
<dbReference type="Gene3D" id="3.20.20.70">
    <property type="entry name" value="Aldolase class I"/>
    <property type="match status" value="1"/>
</dbReference>
<dbReference type="NCBIfam" id="TIGR03955">
    <property type="entry name" value="rSAM_HydG"/>
    <property type="match status" value="1"/>
</dbReference>
<dbReference type="SFLD" id="SFLDS00029">
    <property type="entry name" value="Radical_SAM"/>
    <property type="match status" value="1"/>
</dbReference>
<dbReference type="Pfam" id="PF06968">
    <property type="entry name" value="BATS"/>
    <property type="match status" value="1"/>
</dbReference>
<dbReference type="PATRIC" id="fig|1609981.3.peg.1928"/>
<evidence type="ECO:0000256" key="6">
    <source>
        <dbReference type="ARBA" id="ARBA00023014"/>
    </source>
</evidence>
<evidence type="ECO:0000256" key="4">
    <source>
        <dbReference type="ARBA" id="ARBA00022723"/>
    </source>
</evidence>
<dbReference type="Proteomes" id="UP000035268">
    <property type="component" value="Chromosome"/>
</dbReference>
<sequence length="491" mass="56050">MSTLKEKIIKPDEITKYMDGDRDFIDDGAIERTLAQHCDPDPTQVRDILAKSRAVETLTPDETAVLLHVEDPELLEEMRQTAREVKLKVYDNRIVTFAPLYMSNLCVNNCAYCGFRTGNPDAVRRKLSMDEVRRETEALAGEIGHKRLIVVYGEHPETGAEYIADTIRTVYDVEVPVRHGKGCIRRVNINAAPMSIDDLRMLHDVGIGTFQVFQETYHHDTYASLHPADTIKGDYRWRLYCMHRAFEAGVDDVGIGTLFGLYDWRFEVMGLLQHARELEDKFNIGPHTISFPRLEPAGGSPLTRHPRHRVSDEDFRRLVTVLRLAVPYTGLIITARESAELRDEVLVHGCTQTDASTRIGIGAYSETDEDQHEERQQFMLGDTRSLEELIVALAEKGIITSFCTAGYRCGRTGECIMDLLRTGQEGRFCKLNAVLTFREWLDDFASEEARTLCEPVVQQEIAEIRERVPQVYEKFMEHYHRTAAGARDLYF</sequence>
<name>A0A0G3EFG8_9BACT</name>
<dbReference type="Pfam" id="PF04055">
    <property type="entry name" value="Radical_SAM"/>
    <property type="match status" value="1"/>
</dbReference>
<evidence type="ECO:0000313" key="9">
    <source>
        <dbReference type="Proteomes" id="UP000035268"/>
    </source>
</evidence>
<dbReference type="InterPro" id="IPR007197">
    <property type="entry name" value="rSAM"/>
</dbReference>
<dbReference type="InterPro" id="IPR024007">
    <property type="entry name" value="FeFe-hyd_mat_HydG"/>
</dbReference>
<dbReference type="CDD" id="cd01335">
    <property type="entry name" value="Radical_SAM"/>
    <property type="match status" value="1"/>
</dbReference>
<evidence type="ECO:0000256" key="3">
    <source>
        <dbReference type="ARBA" id="ARBA00022691"/>
    </source>
</evidence>
<keyword evidence="8" id="KW-0456">Lyase</keyword>
<dbReference type="GO" id="GO:0051539">
    <property type="term" value="F:4 iron, 4 sulfur cluster binding"/>
    <property type="evidence" value="ECO:0007669"/>
    <property type="project" value="UniProtKB-KW"/>
</dbReference>
<comment type="cofactor">
    <cofactor evidence="1">
        <name>[4Fe-4S] cluster</name>
        <dbReference type="ChEBI" id="CHEBI:49883"/>
    </cofactor>
</comment>
<reference evidence="8 9" key="2">
    <citation type="journal article" date="2016" name="ISME J.">
        <title>Characterization of the first cultured representative of Verrucomicrobia subdivision 5 indicates the proposal of a novel phylum.</title>
        <authorList>
            <person name="Spring S."/>
            <person name="Bunk B."/>
            <person name="Sproer C."/>
            <person name="Schumann P."/>
            <person name="Rohde M."/>
            <person name="Tindall B.J."/>
            <person name="Klenk H.P."/>
        </authorList>
    </citation>
    <scope>NUCLEOTIDE SEQUENCE [LARGE SCALE GENOMIC DNA]</scope>
    <source>
        <strain evidence="8 9">L21-Fru-AB</strain>
    </source>
</reference>
<protein>
    <submittedName>
        <fullName evidence="8">2-iminoacetate synthase</fullName>
        <ecNumber evidence="8">4.1.99.19</ecNumber>
    </submittedName>
</protein>
<dbReference type="InterPro" id="IPR010722">
    <property type="entry name" value="BATS_dom"/>
</dbReference>
<dbReference type="SFLD" id="SFLDG01081">
    <property type="entry name" value="cleavage_of_the_Ca-Cb_bond_in"/>
    <property type="match status" value="1"/>
</dbReference>
<gene>
    <name evidence="8" type="primary">thiH_2</name>
    <name evidence="8" type="ORF">L21SP4_01856</name>
</gene>
<keyword evidence="3" id="KW-0949">S-adenosyl-L-methionine</keyword>
<dbReference type="AlphaFoldDB" id="A0A0G3EFG8"/>
<dbReference type="GO" id="GO:0046872">
    <property type="term" value="F:metal ion binding"/>
    <property type="evidence" value="ECO:0007669"/>
    <property type="project" value="UniProtKB-KW"/>
</dbReference>
<dbReference type="PROSITE" id="PS51918">
    <property type="entry name" value="RADICAL_SAM"/>
    <property type="match status" value="1"/>
</dbReference>
<keyword evidence="5" id="KW-0408">Iron</keyword>
<keyword evidence="6" id="KW-0411">Iron-sulfur</keyword>
<keyword evidence="2" id="KW-0004">4Fe-4S</keyword>
<dbReference type="InterPro" id="IPR013785">
    <property type="entry name" value="Aldolase_TIM"/>
</dbReference>
<dbReference type="GO" id="GO:0036355">
    <property type="term" value="F:2-iminoacetate synthase activity"/>
    <property type="evidence" value="ECO:0007669"/>
    <property type="project" value="UniProtKB-EC"/>
</dbReference>
<dbReference type="PANTHER" id="PTHR43583:SF2">
    <property type="entry name" value="THIAZOLE BIOSYNTHESIS PROTEIN"/>
    <property type="match status" value="1"/>
</dbReference>
<accession>A0A0G3EFG8</accession>
<dbReference type="InterPro" id="IPR058240">
    <property type="entry name" value="rSAM_sf"/>
</dbReference>
<evidence type="ECO:0000256" key="2">
    <source>
        <dbReference type="ARBA" id="ARBA00022485"/>
    </source>
</evidence>
<organism evidence="8 9">
    <name type="scientific">Kiritimatiella glycovorans</name>
    <dbReference type="NCBI Taxonomy" id="1307763"/>
    <lineage>
        <taxon>Bacteria</taxon>
        <taxon>Pseudomonadati</taxon>
        <taxon>Kiritimatiellota</taxon>
        <taxon>Kiritimatiellia</taxon>
        <taxon>Kiritimatiellales</taxon>
        <taxon>Kiritimatiellaceae</taxon>
        <taxon>Kiritimatiella</taxon>
    </lineage>
</organism>
<evidence type="ECO:0000256" key="5">
    <source>
        <dbReference type="ARBA" id="ARBA00023004"/>
    </source>
</evidence>
<dbReference type="SFLD" id="SFLDG01060">
    <property type="entry name" value="BATS_domain_containing"/>
    <property type="match status" value="1"/>
</dbReference>
<dbReference type="SMART" id="SM00876">
    <property type="entry name" value="BATS"/>
    <property type="match status" value="1"/>
</dbReference>
<feature type="domain" description="Radical SAM core" evidence="7">
    <location>
        <begin position="92"/>
        <end position="328"/>
    </location>
</feature>
<evidence type="ECO:0000256" key="1">
    <source>
        <dbReference type="ARBA" id="ARBA00001966"/>
    </source>
</evidence>
<evidence type="ECO:0000259" key="7">
    <source>
        <dbReference type="PROSITE" id="PS51918"/>
    </source>
</evidence>
<reference evidence="9" key="1">
    <citation type="submission" date="2015-02" db="EMBL/GenBank/DDBJ databases">
        <title>Description and complete genome sequence of the first cultured representative of the subdivision 5 of the Verrucomicrobia phylum.</title>
        <authorList>
            <person name="Spring S."/>
            <person name="Bunk B."/>
            <person name="Sproer C."/>
            <person name="Klenk H.-P."/>
        </authorList>
    </citation>
    <scope>NUCLEOTIDE SEQUENCE [LARGE SCALE GENOMIC DNA]</scope>
    <source>
        <strain evidence="9">L21-Fru-AB</strain>
    </source>
</reference>
<proteinExistence type="predicted"/>
<dbReference type="SUPFAM" id="SSF102114">
    <property type="entry name" value="Radical SAM enzymes"/>
    <property type="match status" value="1"/>
</dbReference>
<keyword evidence="9" id="KW-1185">Reference proteome</keyword>
<dbReference type="EMBL" id="CP010904">
    <property type="protein sequence ID" value="AKJ65093.1"/>
    <property type="molecule type" value="Genomic_DNA"/>
</dbReference>
<dbReference type="RefSeq" id="WP_052882359.1">
    <property type="nucleotide sequence ID" value="NZ_CP010904.1"/>
</dbReference>
<keyword evidence="4" id="KW-0479">Metal-binding</keyword>
<dbReference type="InterPro" id="IPR034428">
    <property type="entry name" value="ThiH/NoCL/HydG-like"/>
</dbReference>